<dbReference type="InterPro" id="IPR000560">
    <property type="entry name" value="His_Pase_clade-2"/>
</dbReference>
<dbReference type="PANTHER" id="PTHR20963:SF18">
    <property type="entry name" value="ACID PHOSPHATASE PHO11-RELATED"/>
    <property type="match status" value="1"/>
</dbReference>
<sequence length="443" mass="49334">MQAGGVGAITEDWNILYHLGGNGPWIEKLENTVAGGIAAPEGCEVEQVHMMARHAERYPTWKVAIRIANLVKRMRDSGVEFKGDMSFFNNWELFWSDDALIEQLTSTGPFSGTLGAFTTGVRLRTRYSELLSRALSQGRKIRYWASDCHRVIATARLFGVGFFGLDANNSTELEIISEGSSLGANTLTPGDTCLAYENDKENGHSNGYAMFYKFRSTYLGAISERLLLENPEIQFTEDEIYAMQEMCGFETTVRGRSPWCDVFTHDDFVNFEYARDILHYYRAGPGTPYGPLMGWLWLNATKNLMLEGPTAGPLFFSFVHDGDIAPMLAAADILTDTEHLPVTHIAHSRKWRKSQVSPMGGRTIFELLSCKTPNHSQSRTKYVRVNINDGITALPDCQSGPGGSCPLEEFAERTARKGQEVGDFGDRCGLGKDVPQSLTFLRQ</sequence>
<comment type="caution">
    <text evidence="5">The sequence shown here is derived from an EMBL/GenBank/DDBJ whole genome shotgun (WGS) entry which is preliminary data.</text>
</comment>
<evidence type="ECO:0008006" key="7">
    <source>
        <dbReference type="Google" id="ProtNLM"/>
    </source>
</evidence>
<dbReference type="Gene3D" id="3.40.50.1240">
    <property type="entry name" value="Phosphoglycerate mutase-like"/>
    <property type="match status" value="1"/>
</dbReference>
<dbReference type="SUPFAM" id="SSF53254">
    <property type="entry name" value="Phosphoglycerate mutase-like"/>
    <property type="match status" value="1"/>
</dbReference>
<evidence type="ECO:0000256" key="2">
    <source>
        <dbReference type="ARBA" id="ARBA00023180"/>
    </source>
</evidence>
<keyword evidence="4" id="KW-1015">Disulfide bond</keyword>
<reference evidence="5 6" key="1">
    <citation type="submission" date="2021-02" db="EMBL/GenBank/DDBJ databases">
        <title>Genome assembly of Pseudopithomyces chartarum.</title>
        <authorList>
            <person name="Jauregui R."/>
            <person name="Singh J."/>
            <person name="Voisey C."/>
        </authorList>
    </citation>
    <scope>NUCLEOTIDE SEQUENCE [LARGE SCALE GENOMIC DNA]</scope>
    <source>
        <strain evidence="5 6">AGR01</strain>
    </source>
</reference>
<dbReference type="PIRSF" id="PIRSF000894">
    <property type="entry name" value="Acid_phosphatase"/>
    <property type="match status" value="1"/>
</dbReference>
<feature type="active site" description="Nucleophile" evidence="3">
    <location>
        <position position="54"/>
    </location>
</feature>
<dbReference type="AlphaFoldDB" id="A0AAN6M769"/>
<protein>
    <recommendedName>
        <fullName evidence="7">Phosphoglycerate mutase-like protein</fullName>
    </recommendedName>
</protein>
<accession>A0AAN6M769</accession>
<feature type="disulfide bond" evidence="4">
    <location>
        <begin position="43"/>
        <end position="370"/>
    </location>
</feature>
<evidence type="ECO:0000313" key="6">
    <source>
        <dbReference type="Proteomes" id="UP001280581"/>
    </source>
</evidence>
<dbReference type="InterPro" id="IPR016274">
    <property type="entry name" value="Histidine_acid_Pase_euk"/>
</dbReference>
<dbReference type="Pfam" id="PF00328">
    <property type="entry name" value="His_Phos_2"/>
    <property type="match status" value="1"/>
</dbReference>
<dbReference type="Proteomes" id="UP001280581">
    <property type="component" value="Unassembled WGS sequence"/>
</dbReference>
<evidence type="ECO:0000313" key="5">
    <source>
        <dbReference type="EMBL" id="KAK3215366.1"/>
    </source>
</evidence>
<dbReference type="CDD" id="cd07061">
    <property type="entry name" value="HP_HAP_like"/>
    <property type="match status" value="1"/>
</dbReference>
<keyword evidence="6" id="KW-1185">Reference proteome</keyword>
<name>A0AAN6M769_9PLEO</name>
<proteinExistence type="predicted"/>
<dbReference type="GO" id="GO:0003993">
    <property type="term" value="F:acid phosphatase activity"/>
    <property type="evidence" value="ECO:0007669"/>
    <property type="project" value="TreeGrafter"/>
</dbReference>
<feature type="disulfide bond" evidence="4">
    <location>
        <begin position="397"/>
        <end position="405"/>
    </location>
</feature>
<evidence type="ECO:0000256" key="3">
    <source>
        <dbReference type="PIRSR" id="PIRSR000894-1"/>
    </source>
</evidence>
<dbReference type="GO" id="GO:0009277">
    <property type="term" value="C:fungal-type cell wall"/>
    <property type="evidence" value="ECO:0007669"/>
    <property type="project" value="TreeGrafter"/>
</dbReference>
<keyword evidence="1" id="KW-0378">Hydrolase</keyword>
<gene>
    <name evidence="5" type="ORF">GRF29_19g3007400</name>
</gene>
<dbReference type="InterPro" id="IPR029033">
    <property type="entry name" value="His_PPase_superfam"/>
</dbReference>
<feature type="active site" description="Proton donor" evidence="3">
    <location>
        <position position="321"/>
    </location>
</feature>
<evidence type="ECO:0000256" key="1">
    <source>
        <dbReference type="ARBA" id="ARBA00022801"/>
    </source>
</evidence>
<organism evidence="5 6">
    <name type="scientific">Pseudopithomyces chartarum</name>
    <dbReference type="NCBI Taxonomy" id="1892770"/>
    <lineage>
        <taxon>Eukaryota</taxon>
        <taxon>Fungi</taxon>
        <taxon>Dikarya</taxon>
        <taxon>Ascomycota</taxon>
        <taxon>Pezizomycotina</taxon>
        <taxon>Dothideomycetes</taxon>
        <taxon>Pleosporomycetidae</taxon>
        <taxon>Pleosporales</taxon>
        <taxon>Massarineae</taxon>
        <taxon>Didymosphaeriaceae</taxon>
        <taxon>Pseudopithomyces</taxon>
    </lineage>
</organism>
<dbReference type="PANTHER" id="PTHR20963">
    <property type="entry name" value="MULTIPLE INOSITOL POLYPHOSPHATE PHOSPHATASE-RELATED"/>
    <property type="match status" value="1"/>
</dbReference>
<dbReference type="EMBL" id="WVTA01000003">
    <property type="protein sequence ID" value="KAK3215366.1"/>
    <property type="molecule type" value="Genomic_DNA"/>
</dbReference>
<feature type="disulfide bond" evidence="4">
    <location>
        <begin position="247"/>
        <end position="260"/>
    </location>
</feature>
<keyword evidence="2" id="KW-0325">Glycoprotein</keyword>
<evidence type="ECO:0000256" key="4">
    <source>
        <dbReference type="PIRSR" id="PIRSR000894-2"/>
    </source>
</evidence>